<gene>
    <name evidence="2" type="ORF">GCM10023186_13590</name>
</gene>
<comment type="caution">
    <text evidence="2">The sequence shown here is derived from an EMBL/GenBank/DDBJ whole genome shotgun (WGS) entry which is preliminary data.</text>
</comment>
<feature type="transmembrane region" description="Helical" evidence="1">
    <location>
        <begin position="192"/>
        <end position="209"/>
    </location>
</feature>
<feature type="transmembrane region" description="Helical" evidence="1">
    <location>
        <begin position="42"/>
        <end position="63"/>
    </location>
</feature>
<name>A0ABP8IX23_9BACT</name>
<protein>
    <submittedName>
        <fullName evidence="2">Tryptophan-rich sensory protein</fullName>
    </submittedName>
</protein>
<dbReference type="Proteomes" id="UP001500454">
    <property type="component" value="Unassembled WGS sequence"/>
</dbReference>
<dbReference type="PANTHER" id="PTHR33802:SF1">
    <property type="entry name" value="XK-RELATED PROTEIN"/>
    <property type="match status" value="1"/>
</dbReference>
<keyword evidence="1" id="KW-0812">Transmembrane</keyword>
<sequence>MAALAVLADIGVNYWWNAFPPNGQTMGRVSAKYPTLLTPAGYAFSIWGLIFLSLAAYSVWQLLPPQRRQPLADAVAQPLAVAAASTGAWVVAFSYEEIGVCMGLMLLALGALILAYGLARKLVLSGKAPAAASWPFALFLGWISVATVINATLVLRELDITSPPNITVLLTAALMAVVVVVGVVVSRVFQDWVYPLVLVWAFGGIWVARHLDVPELGWAALGGAVLLLISAAQQARAR</sequence>
<accession>A0ABP8IX23</accession>
<evidence type="ECO:0000313" key="2">
    <source>
        <dbReference type="EMBL" id="GAA4377901.1"/>
    </source>
</evidence>
<evidence type="ECO:0000256" key="1">
    <source>
        <dbReference type="SAM" id="Phobius"/>
    </source>
</evidence>
<feature type="transmembrane region" description="Helical" evidence="1">
    <location>
        <begin position="215"/>
        <end position="232"/>
    </location>
</feature>
<feature type="transmembrane region" description="Helical" evidence="1">
    <location>
        <begin position="166"/>
        <end position="185"/>
    </location>
</feature>
<feature type="transmembrane region" description="Helical" evidence="1">
    <location>
        <begin position="131"/>
        <end position="154"/>
    </location>
</feature>
<dbReference type="EMBL" id="BAABHA010000002">
    <property type="protein sequence ID" value="GAA4377901.1"/>
    <property type="molecule type" value="Genomic_DNA"/>
</dbReference>
<organism evidence="2 3">
    <name type="scientific">Hymenobacter koreensis</name>
    <dbReference type="NCBI Taxonomy" id="1084523"/>
    <lineage>
        <taxon>Bacteria</taxon>
        <taxon>Pseudomonadati</taxon>
        <taxon>Bacteroidota</taxon>
        <taxon>Cytophagia</taxon>
        <taxon>Cytophagales</taxon>
        <taxon>Hymenobacteraceae</taxon>
        <taxon>Hymenobacter</taxon>
    </lineage>
</organism>
<feature type="transmembrane region" description="Helical" evidence="1">
    <location>
        <begin position="75"/>
        <end position="92"/>
    </location>
</feature>
<reference evidence="3" key="1">
    <citation type="journal article" date="2019" name="Int. J. Syst. Evol. Microbiol.">
        <title>The Global Catalogue of Microorganisms (GCM) 10K type strain sequencing project: providing services to taxonomists for standard genome sequencing and annotation.</title>
        <authorList>
            <consortium name="The Broad Institute Genomics Platform"/>
            <consortium name="The Broad Institute Genome Sequencing Center for Infectious Disease"/>
            <person name="Wu L."/>
            <person name="Ma J."/>
        </authorList>
    </citation>
    <scope>NUCLEOTIDE SEQUENCE [LARGE SCALE GENOMIC DNA]</scope>
    <source>
        <strain evidence="3">JCM 17924</strain>
    </source>
</reference>
<keyword evidence="3" id="KW-1185">Reference proteome</keyword>
<evidence type="ECO:0000313" key="3">
    <source>
        <dbReference type="Proteomes" id="UP001500454"/>
    </source>
</evidence>
<dbReference type="PANTHER" id="PTHR33802">
    <property type="entry name" value="SI:CH211-161H7.5-RELATED"/>
    <property type="match status" value="1"/>
</dbReference>
<keyword evidence="1" id="KW-1133">Transmembrane helix</keyword>
<dbReference type="Gene3D" id="1.20.1260.100">
    <property type="entry name" value="TspO/MBR protein"/>
    <property type="match status" value="1"/>
</dbReference>
<proteinExistence type="predicted"/>
<dbReference type="InterPro" id="IPR038330">
    <property type="entry name" value="TspO/MBR-related_sf"/>
</dbReference>
<keyword evidence="1" id="KW-0472">Membrane</keyword>
<feature type="transmembrane region" description="Helical" evidence="1">
    <location>
        <begin position="98"/>
        <end position="119"/>
    </location>
</feature>